<gene>
    <name evidence="2" type="ORF">L3X38_030910</name>
</gene>
<reference evidence="2 3" key="1">
    <citation type="journal article" date="2022" name="G3 (Bethesda)">
        <title>Whole-genome sequence and methylome profiling of the almond [Prunus dulcis (Mill.) D.A. Webb] cultivar 'Nonpareil'.</title>
        <authorList>
            <person name="D'Amico-Willman K.M."/>
            <person name="Ouma W.Z."/>
            <person name="Meulia T."/>
            <person name="Sideli G.M."/>
            <person name="Gradziel T.M."/>
            <person name="Fresnedo-Ramirez J."/>
        </authorList>
    </citation>
    <scope>NUCLEOTIDE SEQUENCE [LARGE SCALE GENOMIC DNA]</scope>
    <source>
        <strain evidence="2">Clone GOH B32 T37-40</strain>
    </source>
</reference>
<name>A0AAD4VC73_PRUDU</name>
<dbReference type="AlphaFoldDB" id="A0AAD4VC73"/>
<organism evidence="2 3">
    <name type="scientific">Prunus dulcis</name>
    <name type="common">Almond</name>
    <name type="synonym">Amygdalus dulcis</name>
    <dbReference type="NCBI Taxonomy" id="3755"/>
    <lineage>
        <taxon>Eukaryota</taxon>
        <taxon>Viridiplantae</taxon>
        <taxon>Streptophyta</taxon>
        <taxon>Embryophyta</taxon>
        <taxon>Tracheophyta</taxon>
        <taxon>Spermatophyta</taxon>
        <taxon>Magnoliopsida</taxon>
        <taxon>eudicotyledons</taxon>
        <taxon>Gunneridae</taxon>
        <taxon>Pentapetalae</taxon>
        <taxon>rosids</taxon>
        <taxon>fabids</taxon>
        <taxon>Rosales</taxon>
        <taxon>Rosaceae</taxon>
        <taxon>Amygdaloideae</taxon>
        <taxon>Amygdaleae</taxon>
        <taxon>Prunus</taxon>
    </lineage>
</organism>
<evidence type="ECO:0000313" key="2">
    <source>
        <dbReference type="EMBL" id="KAI5321838.1"/>
    </source>
</evidence>
<feature type="region of interest" description="Disordered" evidence="1">
    <location>
        <begin position="1"/>
        <end position="23"/>
    </location>
</feature>
<dbReference type="Proteomes" id="UP001054821">
    <property type="component" value="Chromosome 6"/>
</dbReference>
<accession>A0AAD4VC73</accession>
<evidence type="ECO:0000256" key="1">
    <source>
        <dbReference type="SAM" id="MobiDB-lite"/>
    </source>
</evidence>
<sequence>MPSAPVPHQSPAEDVIQVTPSSETDNINEIYHDDLISESIRDTYTLVHCLPKRTNRGKPQVQYEADFKAKGKYLINNYISLSRLFESHAYFVKQLADISIPSSVTEALKDSKWKEAMNEEMRAL</sequence>
<evidence type="ECO:0000313" key="3">
    <source>
        <dbReference type="Proteomes" id="UP001054821"/>
    </source>
</evidence>
<comment type="caution">
    <text evidence="2">The sequence shown here is derived from an EMBL/GenBank/DDBJ whole genome shotgun (WGS) entry which is preliminary data.</text>
</comment>
<dbReference type="EMBL" id="JAJFAZ020000006">
    <property type="protein sequence ID" value="KAI5321838.1"/>
    <property type="molecule type" value="Genomic_DNA"/>
</dbReference>
<proteinExistence type="predicted"/>
<keyword evidence="3" id="KW-1185">Reference proteome</keyword>
<protein>
    <submittedName>
        <fullName evidence="2">Uncharacterized protein</fullName>
    </submittedName>
</protein>